<feature type="transmembrane region" description="Helical" evidence="1">
    <location>
        <begin position="327"/>
        <end position="353"/>
    </location>
</feature>
<evidence type="ECO:0000313" key="3">
    <source>
        <dbReference type="EMBL" id="KAJ9536746.1"/>
    </source>
</evidence>
<feature type="transmembrane region" description="Helical" evidence="1">
    <location>
        <begin position="359"/>
        <end position="383"/>
    </location>
</feature>
<organism evidence="3 4">
    <name type="scientific">Centaurea solstitialis</name>
    <name type="common">yellow star-thistle</name>
    <dbReference type="NCBI Taxonomy" id="347529"/>
    <lineage>
        <taxon>Eukaryota</taxon>
        <taxon>Viridiplantae</taxon>
        <taxon>Streptophyta</taxon>
        <taxon>Embryophyta</taxon>
        <taxon>Tracheophyta</taxon>
        <taxon>Spermatophyta</taxon>
        <taxon>Magnoliopsida</taxon>
        <taxon>eudicotyledons</taxon>
        <taxon>Gunneridae</taxon>
        <taxon>Pentapetalae</taxon>
        <taxon>asterids</taxon>
        <taxon>campanulids</taxon>
        <taxon>Asterales</taxon>
        <taxon>Asteraceae</taxon>
        <taxon>Carduoideae</taxon>
        <taxon>Cardueae</taxon>
        <taxon>Centaureinae</taxon>
        <taxon>Centaurea</taxon>
    </lineage>
</organism>
<dbReference type="AlphaFoldDB" id="A0AA38SIS6"/>
<keyword evidence="4" id="KW-1185">Reference proteome</keyword>
<feature type="transmembrane region" description="Helical" evidence="1">
    <location>
        <begin position="243"/>
        <end position="264"/>
    </location>
</feature>
<feature type="transmembrane region" description="Helical" evidence="1">
    <location>
        <begin position="284"/>
        <end position="307"/>
    </location>
</feature>
<dbReference type="GO" id="GO:0016020">
    <property type="term" value="C:membrane"/>
    <property type="evidence" value="ECO:0007669"/>
    <property type="project" value="TreeGrafter"/>
</dbReference>
<keyword evidence="1" id="KW-1133">Transmembrane helix</keyword>
<keyword evidence="1" id="KW-0472">Membrane</keyword>
<name>A0AA38SIS6_9ASTR</name>
<protein>
    <recommendedName>
        <fullName evidence="2">PGG domain-containing protein</fullName>
    </recommendedName>
</protein>
<dbReference type="Pfam" id="PF13962">
    <property type="entry name" value="PGG"/>
    <property type="match status" value="1"/>
</dbReference>
<evidence type="ECO:0000259" key="2">
    <source>
        <dbReference type="Pfam" id="PF13962"/>
    </source>
</evidence>
<proteinExistence type="predicted"/>
<gene>
    <name evidence="3" type="ORF">OSB04_un000050</name>
</gene>
<feature type="domain" description="PGG" evidence="2">
    <location>
        <begin position="238"/>
        <end position="351"/>
    </location>
</feature>
<dbReference type="Proteomes" id="UP001172457">
    <property type="component" value="Unassembled WGS sequence"/>
</dbReference>
<keyword evidence="1" id="KW-0812">Transmembrane</keyword>
<feature type="transmembrane region" description="Helical" evidence="1">
    <location>
        <begin position="39"/>
        <end position="65"/>
    </location>
</feature>
<dbReference type="InterPro" id="IPR026961">
    <property type="entry name" value="PGG_dom"/>
</dbReference>
<evidence type="ECO:0000256" key="1">
    <source>
        <dbReference type="SAM" id="Phobius"/>
    </source>
</evidence>
<dbReference type="PANTHER" id="PTHR24177">
    <property type="entry name" value="CASKIN"/>
    <property type="match status" value="1"/>
</dbReference>
<dbReference type="EMBL" id="JARYMX010000010">
    <property type="protein sequence ID" value="KAJ9536746.1"/>
    <property type="molecule type" value="Genomic_DNA"/>
</dbReference>
<evidence type="ECO:0000313" key="4">
    <source>
        <dbReference type="Proteomes" id="UP001172457"/>
    </source>
</evidence>
<dbReference type="PANTHER" id="PTHR24177:SF475">
    <property type="entry name" value="ANKYRIN REPEAT-CONTAINING DOMAIN, PGG DOMAIN PROTEIN-RELATED"/>
    <property type="match status" value="1"/>
</dbReference>
<accession>A0AA38SIS6</accession>
<reference evidence="3" key="1">
    <citation type="submission" date="2023-03" db="EMBL/GenBank/DDBJ databases">
        <title>Chromosome-scale reference genome and RAD-based genetic map of yellow starthistle (Centaurea solstitialis) reveal putative structural variation and QTLs associated with invader traits.</title>
        <authorList>
            <person name="Reatini B."/>
            <person name="Cang F.A."/>
            <person name="Jiang Q."/>
            <person name="Mckibben M.T.W."/>
            <person name="Barker M.S."/>
            <person name="Rieseberg L.H."/>
            <person name="Dlugosch K.M."/>
        </authorList>
    </citation>
    <scope>NUCLEOTIDE SEQUENCE</scope>
    <source>
        <strain evidence="3">CAN-66</strain>
        <tissue evidence="3">Leaf</tissue>
    </source>
</reference>
<sequence>MVVFRIGNCTLGEGYSKTVRNCPGVARGREKGKGKITGIVTIIVIISVGIRGVTLIVELGVVPLIKHIENKKKVSEEAEKVLELVCDEIDKEVPATNHHVYYNGPILEAAIQNANGFFADIFRKSREAIESKHKNGYDIFQLAKIYNLLYILGEEKNRYKMMKDSSENNMLHLAGKLAPSHVLKHRAGAALQIQRELQWFEELKKFMHPSAISKDNIFGETPDQVFTREHENLVKEGEKWMKATAESCSISVALITTIVFAATITVPGGTHQETGIPMFRKDFAFTIFAISDAISLFTSSSSLILFLSILTARFSEKDSLVSLPKRLIVGLCTLLLSITAMMVAFAATLFLLFCHEKTWMLGPICGFACLPILFFVTLQFPFIADLYRSTYSSAPPLNNQKWEQIQSSAPLKKQTAP</sequence>
<comment type="caution">
    <text evidence="3">The sequence shown here is derived from an EMBL/GenBank/DDBJ whole genome shotgun (WGS) entry which is preliminary data.</text>
</comment>